<dbReference type="PROSITE" id="PS50118">
    <property type="entry name" value="HMG_BOX_2"/>
    <property type="match status" value="1"/>
</dbReference>
<dbReference type="Pfam" id="PF00505">
    <property type="entry name" value="HMG_box"/>
    <property type="match status" value="1"/>
</dbReference>
<gene>
    <name evidence="3" type="primary">NHP6</name>
    <name evidence="3" type="ORF">MHBO_000375</name>
</gene>
<protein>
    <submittedName>
        <fullName evidence="3">Non-histone chromosomal protein 6</fullName>
    </submittedName>
</protein>
<feature type="domain" description="HMG box" evidence="2">
    <location>
        <begin position="40"/>
        <end position="98"/>
    </location>
</feature>
<dbReference type="InterPro" id="IPR009071">
    <property type="entry name" value="HMG_box_dom"/>
</dbReference>
<organism evidence="3 4">
    <name type="scientific">Bonamia ostreae</name>
    <dbReference type="NCBI Taxonomy" id="126728"/>
    <lineage>
        <taxon>Eukaryota</taxon>
        <taxon>Sar</taxon>
        <taxon>Rhizaria</taxon>
        <taxon>Endomyxa</taxon>
        <taxon>Ascetosporea</taxon>
        <taxon>Haplosporida</taxon>
        <taxon>Bonamia</taxon>
    </lineage>
</organism>
<dbReference type="CDD" id="cd00084">
    <property type="entry name" value="HMG-box_SF"/>
    <property type="match status" value="1"/>
</dbReference>
<evidence type="ECO:0000259" key="2">
    <source>
        <dbReference type="PROSITE" id="PS50118"/>
    </source>
</evidence>
<sequence>MQCPNCSFIMTFIQEECQENQFAAKNDFSKQTENPFKNFTEKPKSAFMIYCDQNRNLKKEHNPDLSYGEITLLLRKEWLSFTDSQRDFYFQKSKKLFG</sequence>
<dbReference type="SUPFAM" id="SSF47095">
    <property type="entry name" value="HMG-box"/>
    <property type="match status" value="1"/>
</dbReference>
<reference evidence="3 4" key="1">
    <citation type="journal article" date="2024" name="BMC Biol.">
        <title>Comparative genomics of Ascetosporea gives new insight into the evolutionary basis for animal parasitism in Rhizaria.</title>
        <authorList>
            <person name="Hiltunen Thoren M."/>
            <person name="Onut-Brannstrom I."/>
            <person name="Alfjorden A."/>
            <person name="Peckova H."/>
            <person name="Swords F."/>
            <person name="Hooper C."/>
            <person name="Holzer A.S."/>
            <person name="Bass D."/>
            <person name="Burki F."/>
        </authorList>
    </citation>
    <scope>NUCLEOTIDE SEQUENCE [LARGE SCALE GENOMIC DNA]</scope>
    <source>
        <strain evidence="3">20-A016</strain>
    </source>
</reference>
<dbReference type="EMBL" id="JBDODL010000057">
    <property type="protein sequence ID" value="MES1918406.1"/>
    <property type="molecule type" value="Genomic_DNA"/>
</dbReference>
<keyword evidence="1" id="KW-0238">DNA-binding</keyword>
<name>A0ABV2AFG6_9EUKA</name>
<dbReference type="InterPro" id="IPR036910">
    <property type="entry name" value="HMG_box_dom_sf"/>
</dbReference>
<evidence type="ECO:0000256" key="1">
    <source>
        <dbReference type="PROSITE-ProRule" id="PRU00267"/>
    </source>
</evidence>
<evidence type="ECO:0000313" key="4">
    <source>
        <dbReference type="Proteomes" id="UP001439008"/>
    </source>
</evidence>
<keyword evidence="4" id="KW-1185">Reference proteome</keyword>
<evidence type="ECO:0000313" key="3">
    <source>
        <dbReference type="EMBL" id="MES1918406.1"/>
    </source>
</evidence>
<comment type="caution">
    <text evidence="3">The sequence shown here is derived from an EMBL/GenBank/DDBJ whole genome shotgun (WGS) entry which is preliminary data.</text>
</comment>
<feature type="DNA-binding region" description="HMG box" evidence="1">
    <location>
        <begin position="40"/>
        <end position="98"/>
    </location>
</feature>
<proteinExistence type="predicted"/>
<keyword evidence="1" id="KW-0539">Nucleus</keyword>
<dbReference type="Proteomes" id="UP001439008">
    <property type="component" value="Unassembled WGS sequence"/>
</dbReference>
<accession>A0ABV2AFG6</accession>
<dbReference type="Gene3D" id="1.10.30.10">
    <property type="entry name" value="High mobility group box domain"/>
    <property type="match status" value="1"/>
</dbReference>